<evidence type="ECO:0000313" key="2">
    <source>
        <dbReference type="EMBL" id="PYF80550.1"/>
    </source>
</evidence>
<comment type="caution">
    <text evidence="2">The sequence shown here is derived from an EMBL/GenBank/DDBJ whole genome shotgun (WGS) entry which is preliminary data.</text>
</comment>
<gene>
    <name evidence="2" type="ORF">DFP75_106191</name>
</gene>
<name>A0A318UYE9_9GAMM</name>
<dbReference type="RefSeq" id="WP_110576507.1">
    <property type="nucleotide sequence ID" value="NZ_QKLW01000006.1"/>
</dbReference>
<dbReference type="AlphaFoldDB" id="A0A318UYE9"/>
<keyword evidence="3" id="KW-1185">Reference proteome</keyword>
<feature type="chain" id="PRO_5016456864" evidence="1">
    <location>
        <begin position="21"/>
        <end position="155"/>
    </location>
</feature>
<keyword evidence="1" id="KW-0732">Signal</keyword>
<organism evidence="2 3">
    <name type="scientific">Marinomonas alcarazii</name>
    <dbReference type="NCBI Taxonomy" id="491949"/>
    <lineage>
        <taxon>Bacteria</taxon>
        <taxon>Pseudomonadati</taxon>
        <taxon>Pseudomonadota</taxon>
        <taxon>Gammaproteobacteria</taxon>
        <taxon>Oceanospirillales</taxon>
        <taxon>Oceanospirillaceae</taxon>
        <taxon>Marinomonas</taxon>
    </lineage>
</organism>
<proteinExistence type="predicted"/>
<protein>
    <submittedName>
        <fullName evidence="2">Uncharacterized protein</fullName>
    </submittedName>
</protein>
<evidence type="ECO:0000313" key="3">
    <source>
        <dbReference type="Proteomes" id="UP000247551"/>
    </source>
</evidence>
<accession>A0A318UYE9</accession>
<dbReference type="Proteomes" id="UP000247551">
    <property type="component" value="Unassembled WGS sequence"/>
</dbReference>
<reference evidence="2 3" key="1">
    <citation type="submission" date="2018-06" db="EMBL/GenBank/DDBJ databases">
        <title>Genomic Encyclopedia of Type Strains, Phase III (KMG-III): the genomes of soil and plant-associated and newly described type strains.</title>
        <authorList>
            <person name="Whitman W."/>
        </authorList>
    </citation>
    <scope>NUCLEOTIDE SEQUENCE [LARGE SCALE GENOMIC DNA]</scope>
    <source>
        <strain evidence="2 3">CECT 7730</strain>
    </source>
</reference>
<feature type="signal peptide" evidence="1">
    <location>
        <begin position="1"/>
        <end position="20"/>
    </location>
</feature>
<evidence type="ECO:0000256" key="1">
    <source>
        <dbReference type="SAM" id="SignalP"/>
    </source>
</evidence>
<sequence>MSKYLVFMVGLLCSLSSVWAANPSINKLNTCVALVEFVDSKLDDYADHYSSEDMAVVHRGLSAYRSFLQDDVVTPKLLSMYGGNAVQAKLMQTLFDRQKKTFASHLNERYTEKKLFTDYAAAINDCTAYTRIKPEVVKSLNTALDRMILMGRQVK</sequence>
<dbReference type="EMBL" id="QKLW01000006">
    <property type="protein sequence ID" value="PYF80550.1"/>
    <property type="molecule type" value="Genomic_DNA"/>
</dbReference>